<sequence length="38" mass="4337">MKEHEILYGNGVDIAVAPDLDPFDMVQLDCFFLASFFK</sequence>
<proteinExistence type="predicted"/>
<organism evidence="1 2">
    <name type="scientific">Gongylonema pulchrum</name>
    <dbReference type="NCBI Taxonomy" id="637853"/>
    <lineage>
        <taxon>Eukaryota</taxon>
        <taxon>Metazoa</taxon>
        <taxon>Ecdysozoa</taxon>
        <taxon>Nematoda</taxon>
        <taxon>Chromadorea</taxon>
        <taxon>Rhabditida</taxon>
        <taxon>Spirurina</taxon>
        <taxon>Spiruromorpha</taxon>
        <taxon>Spiruroidea</taxon>
        <taxon>Gongylonematidae</taxon>
        <taxon>Gongylonema</taxon>
    </lineage>
</organism>
<gene>
    <name evidence="1" type="ORF">GPUH_LOCUS22956</name>
</gene>
<reference evidence="1 2" key="1">
    <citation type="submission" date="2018-11" db="EMBL/GenBank/DDBJ databases">
        <authorList>
            <consortium name="Pathogen Informatics"/>
        </authorList>
    </citation>
    <scope>NUCLEOTIDE SEQUENCE [LARGE SCALE GENOMIC DNA]</scope>
</reference>
<evidence type="ECO:0000313" key="2">
    <source>
        <dbReference type="Proteomes" id="UP000271098"/>
    </source>
</evidence>
<protein>
    <submittedName>
        <fullName evidence="1">Uncharacterized protein</fullName>
    </submittedName>
</protein>
<accession>A0A3P7RCI2</accession>
<keyword evidence="2" id="KW-1185">Reference proteome</keyword>
<dbReference type="Proteomes" id="UP000271098">
    <property type="component" value="Unassembled WGS sequence"/>
</dbReference>
<evidence type="ECO:0000313" key="1">
    <source>
        <dbReference type="EMBL" id="VDN40776.1"/>
    </source>
</evidence>
<dbReference type="EMBL" id="UYRT01096404">
    <property type="protein sequence ID" value="VDN40776.1"/>
    <property type="molecule type" value="Genomic_DNA"/>
</dbReference>
<name>A0A3P7RCI2_9BILA</name>
<dbReference type="AlphaFoldDB" id="A0A3P7RCI2"/>